<reference evidence="5" key="1">
    <citation type="submission" date="2022-10" db="EMBL/GenBank/DDBJ databases">
        <authorList>
            <person name="Chen Y."/>
            <person name="Dougan E. K."/>
            <person name="Chan C."/>
            <person name="Rhodes N."/>
            <person name="Thang M."/>
        </authorList>
    </citation>
    <scope>NUCLEOTIDE SEQUENCE</scope>
</reference>
<name>A0A9P1FEC4_9DINO</name>
<evidence type="ECO:0000256" key="4">
    <source>
        <dbReference type="SAM" id="MobiDB-lite"/>
    </source>
</evidence>
<accession>A0A9P1FEC4</accession>
<dbReference type="PANTHER" id="PTHR24171">
    <property type="entry name" value="ANKYRIN REPEAT DOMAIN-CONTAINING PROTEIN 39-RELATED"/>
    <property type="match status" value="1"/>
</dbReference>
<feature type="repeat" description="ANK" evidence="3">
    <location>
        <begin position="129"/>
        <end position="161"/>
    </location>
</feature>
<evidence type="ECO:0000256" key="3">
    <source>
        <dbReference type="PROSITE-ProRule" id="PRU00023"/>
    </source>
</evidence>
<dbReference type="EMBL" id="CAMXCT020000103">
    <property type="protein sequence ID" value="CAL1127239.1"/>
    <property type="molecule type" value="Genomic_DNA"/>
</dbReference>
<dbReference type="CDD" id="cd04301">
    <property type="entry name" value="NAT_SF"/>
    <property type="match status" value="1"/>
</dbReference>
<evidence type="ECO:0000256" key="1">
    <source>
        <dbReference type="ARBA" id="ARBA00022737"/>
    </source>
</evidence>
<dbReference type="InterPro" id="IPR016181">
    <property type="entry name" value="Acyl_CoA_acyltransferase"/>
</dbReference>
<reference evidence="6" key="2">
    <citation type="submission" date="2024-04" db="EMBL/GenBank/DDBJ databases">
        <authorList>
            <person name="Chen Y."/>
            <person name="Shah S."/>
            <person name="Dougan E. K."/>
            <person name="Thang M."/>
            <person name="Chan C."/>
        </authorList>
    </citation>
    <scope>NUCLEOTIDE SEQUENCE [LARGE SCALE GENOMIC DNA]</scope>
</reference>
<sequence>MTCDGGVMASAEDLPEERKEMFAVLALLKDAFTYLQAGSKPKALEIAQSADLRQMNERGQSLMFAAAGRPLNKGSAELLCQILQKRGLAVDALDGHHQTALFAAAREGNEICADWLIAQGCAVDHADFRGETPLCIAFRNSQMGMVMKLLKHGASLGVKDMYGGRQPTFFADPIFRKAFAEKRKEPPETTSSPKKRKRGQAEEEPLWKRFRGDLSLRCTGPNVMTQWAYQDEVVPDETIPEEKCKEILAENDDFMVIVPPPEATARIRVLEREFSLDHADCLRGHPMHLAMAPDEWADFSGVLVNEADAHKSIYNLLKKGSETQALICCVEKGSGCIRGYLRMSYGVGETVTLQHLKVQREHQRRGIATLMLEGGLRLAREHHEWSFKQISLKAMTSLSAPMFFTEDPEARLNKLQSDDPIAWQDLETKTQAARLLGLLDLGESPERFLGVRLPWSLSRGHTRVIWKIEAQRETVWSNLVIFLVRSLVRKPAPPANAQMLSFPW</sequence>
<organism evidence="5">
    <name type="scientific">Cladocopium goreaui</name>
    <dbReference type="NCBI Taxonomy" id="2562237"/>
    <lineage>
        <taxon>Eukaryota</taxon>
        <taxon>Sar</taxon>
        <taxon>Alveolata</taxon>
        <taxon>Dinophyceae</taxon>
        <taxon>Suessiales</taxon>
        <taxon>Symbiodiniaceae</taxon>
        <taxon>Cladocopium</taxon>
    </lineage>
</organism>
<gene>
    <name evidence="5" type="ORF">C1SCF055_LOCUS2313</name>
</gene>
<dbReference type="SUPFAM" id="SSF48403">
    <property type="entry name" value="Ankyrin repeat"/>
    <property type="match status" value="1"/>
</dbReference>
<keyword evidence="1" id="KW-0677">Repeat</keyword>
<evidence type="ECO:0000256" key="2">
    <source>
        <dbReference type="ARBA" id="ARBA00023043"/>
    </source>
</evidence>
<comment type="caution">
    <text evidence="5">The sequence shown here is derived from an EMBL/GenBank/DDBJ whole genome shotgun (WGS) entry which is preliminary data.</text>
</comment>
<feature type="region of interest" description="Disordered" evidence="4">
    <location>
        <begin position="181"/>
        <end position="203"/>
    </location>
</feature>
<evidence type="ECO:0000313" key="6">
    <source>
        <dbReference type="EMBL" id="CAL1127239.1"/>
    </source>
</evidence>
<dbReference type="InterPro" id="IPR036770">
    <property type="entry name" value="Ankyrin_rpt-contain_sf"/>
</dbReference>
<proteinExistence type="predicted"/>
<dbReference type="Gene3D" id="3.40.630.30">
    <property type="match status" value="1"/>
</dbReference>
<protein>
    <recommendedName>
        <fullName evidence="7">N-acetyltransferase domain-containing protein</fullName>
    </recommendedName>
</protein>
<dbReference type="AlphaFoldDB" id="A0A9P1FEC4"/>
<evidence type="ECO:0008006" key="7">
    <source>
        <dbReference type="Google" id="ProtNLM"/>
    </source>
</evidence>
<evidence type="ECO:0000313" key="5">
    <source>
        <dbReference type="EMBL" id="CAI3973864.1"/>
    </source>
</evidence>
<keyword evidence="2 3" id="KW-0040">ANK repeat</keyword>
<dbReference type="Gene3D" id="1.25.40.20">
    <property type="entry name" value="Ankyrin repeat-containing domain"/>
    <property type="match status" value="1"/>
</dbReference>
<dbReference type="PROSITE" id="PS50297">
    <property type="entry name" value="ANK_REP_REGION"/>
    <property type="match status" value="1"/>
</dbReference>
<dbReference type="PROSITE" id="PS50088">
    <property type="entry name" value="ANK_REPEAT"/>
    <property type="match status" value="1"/>
</dbReference>
<dbReference type="EMBL" id="CAMXCT010000103">
    <property type="protein sequence ID" value="CAI3973864.1"/>
    <property type="molecule type" value="Genomic_DNA"/>
</dbReference>
<dbReference type="Pfam" id="PF12796">
    <property type="entry name" value="Ank_2"/>
    <property type="match status" value="1"/>
</dbReference>
<dbReference type="SUPFAM" id="SSF55729">
    <property type="entry name" value="Acyl-CoA N-acyltransferases (Nat)"/>
    <property type="match status" value="1"/>
</dbReference>
<dbReference type="InterPro" id="IPR002110">
    <property type="entry name" value="Ankyrin_rpt"/>
</dbReference>
<dbReference type="SMART" id="SM00248">
    <property type="entry name" value="ANK"/>
    <property type="match status" value="3"/>
</dbReference>